<organism evidence="2 3">
    <name type="scientific">Tahibacter soli</name>
    <dbReference type="NCBI Taxonomy" id="2983605"/>
    <lineage>
        <taxon>Bacteria</taxon>
        <taxon>Pseudomonadati</taxon>
        <taxon>Pseudomonadota</taxon>
        <taxon>Gammaproteobacteria</taxon>
        <taxon>Lysobacterales</taxon>
        <taxon>Rhodanobacteraceae</taxon>
        <taxon>Tahibacter</taxon>
    </lineage>
</organism>
<reference evidence="2" key="1">
    <citation type="submission" date="2023-02" db="EMBL/GenBank/DDBJ databases">
        <title>Tahibacter soli sp. nov. isolated from soil.</title>
        <authorList>
            <person name="Baek J.H."/>
            <person name="Lee J.K."/>
            <person name="Choi D.G."/>
            <person name="Jeon C.O."/>
        </authorList>
    </citation>
    <scope>NUCLEOTIDE SEQUENCE</scope>
    <source>
        <strain evidence="2">BL</strain>
    </source>
</reference>
<feature type="signal peptide" evidence="1">
    <location>
        <begin position="1"/>
        <end position="16"/>
    </location>
</feature>
<name>A0A9X3YMT1_9GAMM</name>
<evidence type="ECO:0000313" key="2">
    <source>
        <dbReference type="EMBL" id="MDC8013613.1"/>
    </source>
</evidence>
<accession>A0A9X3YMT1</accession>
<dbReference type="AlphaFoldDB" id="A0A9X3YMT1"/>
<sequence>MTPILAALAFATAAAAQPDGCAALSTLIFSGNGGWRAHGAAPAWRVDDGGFAIDDDGARVYDASVESPAFAVPNERGEIVVEHSVDVSWASTAAVLDVSIDGAPWRDFVAAGGRFDGGGYDATSYRGNPLGERAAWGGTTALLTRAVLPRETHGKHVRLRFRIGSGGSGDARAGWRIGRVGCAW</sequence>
<dbReference type="Proteomes" id="UP001139971">
    <property type="component" value="Unassembled WGS sequence"/>
</dbReference>
<keyword evidence="3" id="KW-1185">Reference proteome</keyword>
<comment type="caution">
    <text evidence="2">The sequence shown here is derived from an EMBL/GenBank/DDBJ whole genome shotgun (WGS) entry which is preliminary data.</text>
</comment>
<proteinExistence type="predicted"/>
<dbReference type="EMBL" id="JAOVZO020000018">
    <property type="protein sequence ID" value="MDC8013613.1"/>
    <property type="molecule type" value="Genomic_DNA"/>
</dbReference>
<gene>
    <name evidence="2" type="ORF">OD750_013805</name>
</gene>
<dbReference type="RefSeq" id="WP_263542308.1">
    <property type="nucleotide sequence ID" value="NZ_JAOVZO020000018.1"/>
</dbReference>
<keyword evidence="1" id="KW-0732">Signal</keyword>
<protein>
    <recommendedName>
        <fullName evidence="4">Discoidin domain-containing protein</fullName>
    </recommendedName>
</protein>
<evidence type="ECO:0000256" key="1">
    <source>
        <dbReference type="SAM" id="SignalP"/>
    </source>
</evidence>
<feature type="chain" id="PRO_5040936640" description="Discoidin domain-containing protein" evidence="1">
    <location>
        <begin position="17"/>
        <end position="184"/>
    </location>
</feature>
<evidence type="ECO:0000313" key="3">
    <source>
        <dbReference type="Proteomes" id="UP001139971"/>
    </source>
</evidence>
<evidence type="ECO:0008006" key="4">
    <source>
        <dbReference type="Google" id="ProtNLM"/>
    </source>
</evidence>